<dbReference type="GO" id="GO:0019698">
    <property type="term" value="P:D-galacturonate catabolic process"/>
    <property type="evidence" value="ECO:0007669"/>
    <property type="project" value="TreeGrafter"/>
</dbReference>
<dbReference type="Proteomes" id="UP000019276">
    <property type="component" value="Unassembled WGS sequence"/>
</dbReference>
<dbReference type="CDD" id="cd01166">
    <property type="entry name" value="KdgK"/>
    <property type="match status" value="1"/>
</dbReference>
<evidence type="ECO:0000256" key="3">
    <source>
        <dbReference type="ARBA" id="ARBA00022777"/>
    </source>
</evidence>
<proteinExistence type="inferred from homology"/>
<evidence type="ECO:0000313" key="6">
    <source>
        <dbReference type="Proteomes" id="UP000019276"/>
    </source>
</evidence>
<dbReference type="GO" id="GO:0008673">
    <property type="term" value="F:2-dehydro-3-deoxygluconokinase activity"/>
    <property type="evidence" value="ECO:0007669"/>
    <property type="project" value="TreeGrafter"/>
</dbReference>
<dbReference type="RefSeq" id="WP_035013109.1">
    <property type="nucleotide sequence ID" value="NZ_ARZY01000003.1"/>
</dbReference>
<dbReference type="PANTHER" id="PTHR43085">
    <property type="entry name" value="HEXOKINASE FAMILY MEMBER"/>
    <property type="match status" value="1"/>
</dbReference>
<accession>W7QRS0</accession>
<dbReference type="InterPro" id="IPR029056">
    <property type="entry name" value="Ribokinase-like"/>
</dbReference>
<evidence type="ECO:0000256" key="1">
    <source>
        <dbReference type="ARBA" id="ARBA00010688"/>
    </source>
</evidence>
<keyword evidence="3" id="KW-0418">Kinase</keyword>
<dbReference type="InterPro" id="IPR050306">
    <property type="entry name" value="PfkB_Carbo_kinase"/>
</dbReference>
<dbReference type="AlphaFoldDB" id="W7QRS0"/>
<feature type="domain" description="Carbohydrate kinase PfkB" evidence="4">
    <location>
        <begin position="1"/>
        <end position="296"/>
    </location>
</feature>
<dbReference type="GO" id="GO:0006974">
    <property type="term" value="P:DNA damage response"/>
    <property type="evidence" value="ECO:0007669"/>
    <property type="project" value="TreeGrafter"/>
</dbReference>
<dbReference type="InterPro" id="IPR011611">
    <property type="entry name" value="PfkB_dom"/>
</dbReference>
<dbReference type="SUPFAM" id="SSF53613">
    <property type="entry name" value="Ribokinase-like"/>
    <property type="match status" value="1"/>
</dbReference>
<keyword evidence="6" id="KW-1185">Reference proteome</keyword>
<protein>
    <submittedName>
        <fullName evidence="5">PfkB domain-containing protein</fullName>
    </submittedName>
</protein>
<sequence length="297" mass="33162">MTRLLSIGECMMELNAINPLNFKRAFAGDTYNTAVYAQRWAPELSVYYMSAIGSDSLSEEMLAQFKGEGLKTDYVFRQPDGQIGLYSITRDAQDQRCVNYWRKESAATQLMQLFAEKGGVEQLRHFDVVYFTGISLGILADEDKTRLLDLIAQLRERGSLIAFDPNYRAKLWQSPEQAKHWYEQAYQLTDIALPGLTDHQNVYGHRTHQEVKNYVFALGCKEVVVKSSAGIYAFAPQIDYFSPVVEGAPCIDTTAAGDSFAGTYLAARMQKTEIDDAIAAAANVAQSVIRHVGAITH</sequence>
<dbReference type="Pfam" id="PF00294">
    <property type="entry name" value="PfkB"/>
    <property type="match status" value="1"/>
</dbReference>
<name>W7QRS0_9ALTE</name>
<dbReference type="STRING" id="1328313.DS2_02775"/>
<reference evidence="5 6" key="1">
    <citation type="journal article" date="2014" name="Genome Announc.">
        <title>Draft Genome Sequence of the Agar-Degrading Bacterium Catenovulum sp. Strain DS-2, Isolated from Intestines of Haliotis diversicolor.</title>
        <authorList>
            <person name="Shan D."/>
            <person name="Li X."/>
            <person name="Gu Z."/>
            <person name="Wei G."/>
            <person name="Gao Z."/>
            <person name="Shao Z."/>
        </authorList>
    </citation>
    <scope>NUCLEOTIDE SEQUENCE [LARGE SCALE GENOMIC DNA]</scope>
    <source>
        <strain evidence="5 6">DS-2</strain>
    </source>
</reference>
<organism evidence="5 6">
    <name type="scientific">Catenovulum agarivorans DS-2</name>
    <dbReference type="NCBI Taxonomy" id="1328313"/>
    <lineage>
        <taxon>Bacteria</taxon>
        <taxon>Pseudomonadati</taxon>
        <taxon>Pseudomonadota</taxon>
        <taxon>Gammaproteobacteria</taxon>
        <taxon>Alteromonadales</taxon>
        <taxon>Alteromonadaceae</taxon>
        <taxon>Catenovulum</taxon>
    </lineage>
</organism>
<dbReference type="GO" id="GO:0005829">
    <property type="term" value="C:cytosol"/>
    <property type="evidence" value="ECO:0007669"/>
    <property type="project" value="TreeGrafter"/>
</dbReference>
<dbReference type="OrthoDB" id="9776822at2"/>
<dbReference type="EMBL" id="ARZY01000003">
    <property type="protein sequence ID" value="EWH11712.1"/>
    <property type="molecule type" value="Genomic_DNA"/>
</dbReference>
<evidence type="ECO:0000256" key="2">
    <source>
        <dbReference type="ARBA" id="ARBA00022679"/>
    </source>
</evidence>
<comment type="similarity">
    <text evidence="1">Belongs to the carbohydrate kinase PfkB family.</text>
</comment>
<evidence type="ECO:0000313" key="5">
    <source>
        <dbReference type="EMBL" id="EWH11712.1"/>
    </source>
</evidence>
<dbReference type="eggNOG" id="COG0524">
    <property type="taxonomic scope" value="Bacteria"/>
</dbReference>
<comment type="caution">
    <text evidence="5">The sequence shown here is derived from an EMBL/GenBank/DDBJ whole genome shotgun (WGS) entry which is preliminary data.</text>
</comment>
<evidence type="ECO:0000259" key="4">
    <source>
        <dbReference type="Pfam" id="PF00294"/>
    </source>
</evidence>
<dbReference type="GO" id="GO:0042840">
    <property type="term" value="P:D-glucuronate catabolic process"/>
    <property type="evidence" value="ECO:0007669"/>
    <property type="project" value="TreeGrafter"/>
</dbReference>
<keyword evidence="2" id="KW-0808">Transferase</keyword>
<dbReference type="PATRIC" id="fig|1328313.3.peg.578"/>
<gene>
    <name evidence="5" type="ORF">DS2_02775</name>
</gene>
<dbReference type="Gene3D" id="3.40.1190.20">
    <property type="match status" value="1"/>
</dbReference>
<dbReference type="PANTHER" id="PTHR43085:SF15">
    <property type="entry name" value="2-DEHYDRO-3-DEOXYGLUCONOKINASE"/>
    <property type="match status" value="1"/>
</dbReference>